<feature type="coiled-coil region" evidence="5">
    <location>
        <begin position="176"/>
        <end position="210"/>
    </location>
</feature>
<feature type="signal peptide" evidence="7">
    <location>
        <begin position="1"/>
        <end position="20"/>
    </location>
</feature>
<protein>
    <submittedName>
        <fullName evidence="9">ABC transporter substrate-binding protein</fullName>
    </submittedName>
</protein>
<feature type="domain" description="Fe/B12 periplasmic-binding" evidence="8">
    <location>
        <begin position="75"/>
        <end position="336"/>
    </location>
</feature>
<name>A0ABV6J858_9BACL</name>
<keyword evidence="3" id="KW-0813">Transport</keyword>
<dbReference type="Proteomes" id="UP001589818">
    <property type="component" value="Unassembled WGS sequence"/>
</dbReference>
<organism evidence="9 10">
    <name type="scientific">Paenibacillus mendelii</name>
    <dbReference type="NCBI Taxonomy" id="206163"/>
    <lineage>
        <taxon>Bacteria</taxon>
        <taxon>Bacillati</taxon>
        <taxon>Bacillota</taxon>
        <taxon>Bacilli</taxon>
        <taxon>Bacillales</taxon>
        <taxon>Paenibacillaceae</taxon>
        <taxon>Paenibacillus</taxon>
    </lineage>
</organism>
<dbReference type="RefSeq" id="WP_204820417.1">
    <property type="nucleotide sequence ID" value="NZ_JANHOF010000007.1"/>
</dbReference>
<evidence type="ECO:0000256" key="5">
    <source>
        <dbReference type="SAM" id="Coils"/>
    </source>
</evidence>
<feature type="region of interest" description="Disordered" evidence="6">
    <location>
        <begin position="28"/>
        <end position="53"/>
    </location>
</feature>
<evidence type="ECO:0000256" key="2">
    <source>
        <dbReference type="ARBA" id="ARBA00008814"/>
    </source>
</evidence>
<keyword evidence="10" id="KW-1185">Reference proteome</keyword>
<dbReference type="InterPro" id="IPR002491">
    <property type="entry name" value="ABC_transptr_periplasmic_BD"/>
</dbReference>
<dbReference type="InterPro" id="IPR051313">
    <property type="entry name" value="Bact_iron-sidero_bind"/>
</dbReference>
<evidence type="ECO:0000313" key="10">
    <source>
        <dbReference type="Proteomes" id="UP001589818"/>
    </source>
</evidence>
<keyword evidence="4 7" id="KW-0732">Signal</keyword>
<evidence type="ECO:0000256" key="6">
    <source>
        <dbReference type="SAM" id="MobiDB-lite"/>
    </source>
</evidence>
<dbReference type="PANTHER" id="PTHR30532">
    <property type="entry name" value="IRON III DICITRATE-BINDING PERIPLASMIC PROTEIN"/>
    <property type="match status" value="1"/>
</dbReference>
<gene>
    <name evidence="9" type="ORF">ACFFJ8_11965</name>
</gene>
<evidence type="ECO:0000256" key="7">
    <source>
        <dbReference type="SAM" id="SignalP"/>
    </source>
</evidence>
<dbReference type="PANTHER" id="PTHR30532:SF10">
    <property type="entry name" value="IRON-UPTAKE SYSTEM-BINDING PROTEIN"/>
    <property type="match status" value="1"/>
</dbReference>
<evidence type="ECO:0000256" key="4">
    <source>
        <dbReference type="ARBA" id="ARBA00022729"/>
    </source>
</evidence>
<proteinExistence type="inferred from homology"/>
<evidence type="ECO:0000259" key="8">
    <source>
        <dbReference type="PROSITE" id="PS50983"/>
    </source>
</evidence>
<dbReference type="PROSITE" id="PS50983">
    <property type="entry name" value="FE_B12_PBP"/>
    <property type="match status" value="1"/>
</dbReference>
<dbReference type="Pfam" id="PF01497">
    <property type="entry name" value="Peripla_BP_2"/>
    <property type="match status" value="1"/>
</dbReference>
<sequence length="336" mass="36357">MKVKSKQLVVLLLVFVFIIAGCGNQSSNSDANGQAAQNGQKEQTDSQAGTESESSALKTVTYLGKDYQVPEKAGKIAVLAVEAMEEMHVLGVKPYAAAKDMYVNGIPEEMGDSLDGVKWIDSGVQPDKEQLLALKPDVILTTARLDAETLKPLEQIAPTIPLSFSGADSEANITVVAEITGKAEEAKNVIEGYKEQLQKSKELIAGSSNKDKTVMYLRISTQYGLSGYSAQTTYNAVLYDGLGLSVPELIGAIERRETIPLEKMAQANPDYIFALVPLNDLQAIEDLKTKPLWNQIQAVQDGHVYVNPVHPDLFGTPILSKTKFLEQVTATLGNAK</sequence>
<evidence type="ECO:0000256" key="1">
    <source>
        <dbReference type="ARBA" id="ARBA00004196"/>
    </source>
</evidence>
<dbReference type="Gene3D" id="3.40.50.1980">
    <property type="entry name" value="Nitrogenase molybdenum iron protein domain"/>
    <property type="match status" value="2"/>
</dbReference>
<comment type="similarity">
    <text evidence="2">Belongs to the bacterial solute-binding protein 8 family.</text>
</comment>
<comment type="caution">
    <text evidence="9">The sequence shown here is derived from an EMBL/GenBank/DDBJ whole genome shotgun (WGS) entry which is preliminary data.</text>
</comment>
<reference evidence="9 10" key="1">
    <citation type="submission" date="2024-09" db="EMBL/GenBank/DDBJ databases">
        <authorList>
            <person name="Sun Q."/>
            <person name="Mori K."/>
        </authorList>
    </citation>
    <scope>NUCLEOTIDE SEQUENCE [LARGE SCALE GENOMIC DNA]</scope>
    <source>
        <strain evidence="9 10">CCM 4839</strain>
    </source>
</reference>
<comment type="subcellular location">
    <subcellularLocation>
        <location evidence="1">Cell envelope</location>
    </subcellularLocation>
</comment>
<keyword evidence="5" id="KW-0175">Coiled coil</keyword>
<dbReference type="PROSITE" id="PS51257">
    <property type="entry name" value="PROKAR_LIPOPROTEIN"/>
    <property type="match status" value="1"/>
</dbReference>
<accession>A0ABV6J858</accession>
<evidence type="ECO:0000256" key="3">
    <source>
        <dbReference type="ARBA" id="ARBA00022448"/>
    </source>
</evidence>
<feature type="chain" id="PRO_5046005147" evidence="7">
    <location>
        <begin position="21"/>
        <end position="336"/>
    </location>
</feature>
<evidence type="ECO:0000313" key="9">
    <source>
        <dbReference type="EMBL" id="MFC0392078.1"/>
    </source>
</evidence>
<dbReference type="SUPFAM" id="SSF53807">
    <property type="entry name" value="Helical backbone' metal receptor"/>
    <property type="match status" value="1"/>
</dbReference>
<dbReference type="EMBL" id="JBHLVF010000013">
    <property type="protein sequence ID" value="MFC0392078.1"/>
    <property type="molecule type" value="Genomic_DNA"/>
</dbReference>